<keyword evidence="1" id="KW-0472">Membrane</keyword>
<feature type="transmembrane region" description="Helical" evidence="1">
    <location>
        <begin position="60"/>
        <end position="79"/>
    </location>
</feature>
<keyword evidence="1" id="KW-0812">Transmembrane</keyword>
<proteinExistence type="predicted"/>
<gene>
    <name evidence="2" type="ORF">BDV24DRAFT_146275</name>
</gene>
<accession>A0A5N6XLP9</accession>
<organism evidence="2">
    <name type="scientific">Aspergillus arachidicola</name>
    <dbReference type="NCBI Taxonomy" id="656916"/>
    <lineage>
        <taxon>Eukaryota</taxon>
        <taxon>Fungi</taxon>
        <taxon>Dikarya</taxon>
        <taxon>Ascomycota</taxon>
        <taxon>Pezizomycotina</taxon>
        <taxon>Eurotiomycetes</taxon>
        <taxon>Eurotiomycetidae</taxon>
        <taxon>Eurotiales</taxon>
        <taxon>Aspergillaceae</taxon>
        <taxon>Aspergillus</taxon>
        <taxon>Aspergillus subgen. Circumdati</taxon>
    </lineage>
</organism>
<reference evidence="2" key="1">
    <citation type="submission" date="2019-04" db="EMBL/GenBank/DDBJ databases">
        <title>Friends and foes A comparative genomics study of 23 Aspergillus species from section Flavi.</title>
        <authorList>
            <consortium name="DOE Joint Genome Institute"/>
            <person name="Kjaerbolling I."/>
            <person name="Vesth T."/>
            <person name="Frisvad J.C."/>
            <person name="Nybo J.L."/>
            <person name="Theobald S."/>
            <person name="Kildgaard S."/>
            <person name="Isbrandt T."/>
            <person name="Kuo A."/>
            <person name="Sato A."/>
            <person name="Lyhne E.K."/>
            <person name="Kogle M.E."/>
            <person name="Wiebenga A."/>
            <person name="Kun R.S."/>
            <person name="Lubbers R.J."/>
            <person name="Makela M.R."/>
            <person name="Barry K."/>
            <person name="Chovatia M."/>
            <person name="Clum A."/>
            <person name="Daum C."/>
            <person name="Haridas S."/>
            <person name="He G."/>
            <person name="LaButti K."/>
            <person name="Lipzen A."/>
            <person name="Mondo S."/>
            <person name="Riley R."/>
            <person name="Salamov A."/>
            <person name="Simmons B.A."/>
            <person name="Magnuson J.K."/>
            <person name="Henrissat B."/>
            <person name="Mortensen U.H."/>
            <person name="Larsen T.O."/>
            <person name="Devries R.P."/>
            <person name="Grigoriev I.V."/>
            <person name="Machida M."/>
            <person name="Baker S.E."/>
            <person name="Andersen M.R."/>
        </authorList>
    </citation>
    <scope>NUCLEOTIDE SEQUENCE</scope>
    <source>
        <strain evidence="2">CBS 117612</strain>
    </source>
</reference>
<protein>
    <submittedName>
        <fullName evidence="2">Uncharacterized protein</fullName>
    </submittedName>
</protein>
<name>A0A5N6XLP9_9EURO</name>
<sequence length="88" mass="10407">MIPEEWMYLQRYYPGVGNRAPRKKKKEWRCVVPASGVEFYCNSREGDDDDSSSREMLTSWRIYFILLNLLFVSVLLYGLRIGWVHGGR</sequence>
<dbReference type="EMBL" id="ML737350">
    <property type="protein sequence ID" value="KAE8334184.1"/>
    <property type="molecule type" value="Genomic_DNA"/>
</dbReference>
<evidence type="ECO:0000256" key="1">
    <source>
        <dbReference type="SAM" id="Phobius"/>
    </source>
</evidence>
<evidence type="ECO:0000313" key="2">
    <source>
        <dbReference type="EMBL" id="KAE8334184.1"/>
    </source>
</evidence>
<dbReference type="Proteomes" id="UP000325558">
    <property type="component" value="Unassembled WGS sequence"/>
</dbReference>
<dbReference type="AlphaFoldDB" id="A0A5N6XLP9"/>
<keyword evidence="1" id="KW-1133">Transmembrane helix</keyword>